<accession>A0A6J2TS39</accession>
<keyword evidence="8" id="KW-0547">Nucleotide-binding</keyword>
<keyword evidence="11" id="KW-0472">Membrane</keyword>
<dbReference type="Gene3D" id="3.90.550.50">
    <property type="match status" value="1"/>
</dbReference>
<evidence type="ECO:0000256" key="9">
    <source>
        <dbReference type="ARBA" id="ARBA00022968"/>
    </source>
</evidence>
<dbReference type="UniPathway" id="UPA00378"/>
<keyword evidence="7" id="KW-0812">Transmembrane</keyword>
<dbReference type="Pfam" id="PF02434">
    <property type="entry name" value="Fringe"/>
    <property type="match status" value="1"/>
</dbReference>
<keyword evidence="14" id="KW-1185">Reference proteome</keyword>
<keyword evidence="10" id="KW-1133">Transmembrane helix</keyword>
<dbReference type="RefSeq" id="XP_030377757.1">
    <property type="nucleotide sequence ID" value="XM_030521897.1"/>
</dbReference>
<evidence type="ECO:0000256" key="8">
    <source>
        <dbReference type="ARBA" id="ARBA00022741"/>
    </source>
</evidence>
<keyword evidence="9" id="KW-0735">Signal-anchor</keyword>
<evidence type="ECO:0000256" key="4">
    <source>
        <dbReference type="ARBA" id="ARBA00012557"/>
    </source>
</evidence>
<dbReference type="InterPro" id="IPR003378">
    <property type="entry name" value="Fringe-like_glycosylTrfase"/>
</dbReference>
<evidence type="ECO:0000313" key="14">
    <source>
        <dbReference type="Proteomes" id="UP000504634"/>
    </source>
</evidence>
<reference evidence="15" key="1">
    <citation type="submission" date="2025-08" db="UniProtKB">
        <authorList>
            <consortium name="RefSeq"/>
        </authorList>
    </citation>
    <scope>IDENTIFICATION</scope>
    <source>
        <strain evidence="15">11010-0011.00</strain>
        <tissue evidence="15">Whole body</tissue>
    </source>
</reference>
<comment type="similarity">
    <text evidence="3">Belongs to the glycosyltransferase 31 family. Beta3-Gal-T subfamily.</text>
</comment>
<sequence length="344" mass="38930">MKISWLKRKILVFLLTFLVGWFLGYSLSQITLQSCWPSVDPDMKSGSSAQASHGNGNNNPGDEDLPLATKLYKETRVLCIVLTSPERHQSRALHVKRTWGARCNKLLFMSTAEDEILPTVVLDMPDGHSNSWSQTRESLRHVYDNYFGEFDWFLKADDDTYVVMENLRAFLYAYTPSKPIYFGTILNWKDSNNLILGGSGYVLSKSALVRFATQAYFNDSICKIDISGFENIEMGHCLNNVGVMPGDSHDERGIELFSPMPASFNEANKFSNESGHTAPSKTCCSESAISFHYVEPIYFYILDFFLYKLHLFGSPPIQESLPEKKGIGDLVKSWGDWSEDLKTN</sequence>
<feature type="compositionally biased region" description="Polar residues" evidence="12">
    <location>
        <begin position="45"/>
        <end position="60"/>
    </location>
</feature>
<proteinExistence type="inferred from homology"/>
<comment type="subcellular location">
    <subcellularLocation>
        <location evidence="1">Membrane</location>
        <topology evidence="1">Single-pass type II membrane protein</topology>
    </subcellularLocation>
</comment>
<evidence type="ECO:0000256" key="11">
    <source>
        <dbReference type="ARBA" id="ARBA00023136"/>
    </source>
</evidence>
<dbReference type="PANTHER" id="PTHR23033:SF14">
    <property type="entry name" value="GLYCOPROTEIN-N-ACETYLGALACTOSAMINE 3-BETA-GALACTOSYLTRANSFERASE 1-RELATED"/>
    <property type="match status" value="1"/>
</dbReference>
<protein>
    <recommendedName>
        <fullName evidence="4">N-acetylgalactosaminide beta-1,3-galactosyltransferase</fullName>
        <ecNumber evidence="4">2.4.1.122</ecNumber>
    </recommendedName>
</protein>
<dbReference type="OrthoDB" id="414175at2759"/>
<dbReference type="PROSITE" id="PS51257">
    <property type="entry name" value="PROKAR_LIPOPROTEIN"/>
    <property type="match status" value="1"/>
</dbReference>
<evidence type="ECO:0000256" key="3">
    <source>
        <dbReference type="ARBA" id="ARBA00006462"/>
    </source>
</evidence>
<dbReference type="AlphaFoldDB" id="A0A6J2TS39"/>
<evidence type="ECO:0000256" key="6">
    <source>
        <dbReference type="ARBA" id="ARBA00022679"/>
    </source>
</evidence>
<dbReference type="Proteomes" id="UP000504634">
    <property type="component" value="Unplaced"/>
</dbReference>
<keyword evidence="5" id="KW-0328">Glycosyltransferase</keyword>
<dbReference type="GO" id="GO:0016263">
    <property type="term" value="F:glycoprotein-N-acetylgalactosamine 3-beta-galactosyltransferase activity"/>
    <property type="evidence" value="ECO:0007669"/>
    <property type="project" value="UniProtKB-EC"/>
</dbReference>
<keyword evidence="6" id="KW-0808">Transferase</keyword>
<evidence type="ECO:0000256" key="1">
    <source>
        <dbReference type="ARBA" id="ARBA00004606"/>
    </source>
</evidence>
<evidence type="ECO:0000256" key="2">
    <source>
        <dbReference type="ARBA" id="ARBA00004922"/>
    </source>
</evidence>
<evidence type="ECO:0000313" key="15">
    <source>
        <dbReference type="RefSeq" id="XP_030377757.1"/>
    </source>
</evidence>
<name>A0A6J2TS39_DROLE</name>
<dbReference type="GO" id="GO:0016020">
    <property type="term" value="C:membrane"/>
    <property type="evidence" value="ECO:0007669"/>
    <property type="project" value="UniProtKB-SubCell"/>
</dbReference>
<feature type="region of interest" description="Disordered" evidence="12">
    <location>
        <begin position="43"/>
        <end position="65"/>
    </location>
</feature>
<evidence type="ECO:0000259" key="13">
    <source>
        <dbReference type="Pfam" id="PF02434"/>
    </source>
</evidence>
<comment type="pathway">
    <text evidence="2">Protein modification; protein glycosylation.</text>
</comment>
<evidence type="ECO:0000256" key="5">
    <source>
        <dbReference type="ARBA" id="ARBA00022676"/>
    </source>
</evidence>
<dbReference type="InterPro" id="IPR026050">
    <property type="entry name" value="C1GALT1/C1GALT1_chp1"/>
</dbReference>
<evidence type="ECO:0000256" key="7">
    <source>
        <dbReference type="ARBA" id="ARBA00022692"/>
    </source>
</evidence>
<evidence type="ECO:0000256" key="10">
    <source>
        <dbReference type="ARBA" id="ARBA00022989"/>
    </source>
</evidence>
<dbReference type="EC" id="2.4.1.122" evidence="4"/>
<organism evidence="14 15">
    <name type="scientific">Drosophila lebanonensis</name>
    <name type="common">Fruit fly</name>
    <name type="synonym">Scaptodrosophila lebanonensis</name>
    <dbReference type="NCBI Taxonomy" id="7225"/>
    <lineage>
        <taxon>Eukaryota</taxon>
        <taxon>Metazoa</taxon>
        <taxon>Ecdysozoa</taxon>
        <taxon>Arthropoda</taxon>
        <taxon>Hexapoda</taxon>
        <taxon>Insecta</taxon>
        <taxon>Pterygota</taxon>
        <taxon>Neoptera</taxon>
        <taxon>Endopterygota</taxon>
        <taxon>Diptera</taxon>
        <taxon>Brachycera</taxon>
        <taxon>Muscomorpha</taxon>
        <taxon>Ephydroidea</taxon>
        <taxon>Drosophilidae</taxon>
        <taxon>Scaptodrosophila</taxon>
    </lineage>
</organism>
<feature type="domain" description="Fringe-like glycosyltransferase" evidence="13">
    <location>
        <begin position="77"/>
        <end position="240"/>
    </location>
</feature>
<evidence type="ECO:0000256" key="12">
    <source>
        <dbReference type="SAM" id="MobiDB-lite"/>
    </source>
</evidence>
<gene>
    <name evidence="15" type="primary">LOC115626509</name>
</gene>
<dbReference type="GO" id="GO:0000166">
    <property type="term" value="F:nucleotide binding"/>
    <property type="evidence" value="ECO:0007669"/>
    <property type="project" value="UniProtKB-KW"/>
</dbReference>
<dbReference type="PANTHER" id="PTHR23033">
    <property type="entry name" value="BETA1,3-GALACTOSYLTRANSFERASE"/>
    <property type="match status" value="1"/>
</dbReference>
<dbReference type="GeneID" id="115626509"/>